<comment type="caution">
    <text evidence="1">The sequence shown here is derived from an EMBL/GenBank/DDBJ whole genome shotgun (WGS) entry which is preliminary data.</text>
</comment>
<dbReference type="AlphaFoldDB" id="A0A495Y0M7"/>
<accession>A0A495Y0M7</accession>
<proteinExistence type="predicted"/>
<dbReference type="Proteomes" id="UP000278440">
    <property type="component" value="Unassembled WGS sequence"/>
</dbReference>
<keyword evidence="2" id="KW-1185">Reference proteome</keyword>
<name>A0A495Y0M7_9MICO</name>
<dbReference type="RefSeq" id="WP_170165824.1">
    <property type="nucleotide sequence ID" value="NZ_RBXT01000001.1"/>
</dbReference>
<evidence type="ECO:0000313" key="1">
    <source>
        <dbReference type="EMBL" id="RKT80097.1"/>
    </source>
</evidence>
<protein>
    <submittedName>
        <fullName evidence="1">Uncharacterized protein</fullName>
    </submittedName>
</protein>
<dbReference type="EMBL" id="RBXT01000001">
    <property type="protein sequence ID" value="RKT80097.1"/>
    <property type="molecule type" value="Genomic_DNA"/>
</dbReference>
<reference evidence="1 2" key="1">
    <citation type="submission" date="2018-10" db="EMBL/GenBank/DDBJ databases">
        <title>Sequencing the genomes of 1000 actinobacteria strains.</title>
        <authorList>
            <person name="Klenk H.-P."/>
        </authorList>
    </citation>
    <scope>NUCLEOTIDE SEQUENCE [LARGE SCALE GENOMIC DNA]</scope>
    <source>
        <strain evidence="1 2">DSM 44267</strain>
    </source>
</reference>
<evidence type="ECO:0000313" key="2">
    <source>
        <dbReference type="Proteomes" id="UP000278440"/>
    </source>
</evidence>
<sequence>MSALVDLNQALARERITGMLAQARDDHQYRSVVRRHPRTAEVLRRLADRLDPTTTR</sequence>
<gene>
    <name evidence="1" type="ORF">DFJ68_3576</name>
</gene>
<organism evidence="1 2">
    <name type="scientific">Terracoccus luteus</name>
    <dbReference type="NCBI Taxonomy" id="53356"/>
    <lineage>
        <taxon>Bacteria</taxon>
        <taxon>Bacillati</taxon>
        <taxon>Actinomycetota</taxon>
        <taxon>Actinomycetes</taxon>
        <taxon>Micrococcales</taxon>
        <taxon>Intrasporangiaceae</taxon>
        <taxon>Terracoccus</taxon>
    </lineage>
</organism>